<dbReference type="GO" id="GO:0016020">
    <property type="term" value="C:membrane"/>
    <property type="evidence" value="ECO:0007669"/>
    <property type="project" value="TreeGrafter"/>
</dbReference>
<dbReference type="PRINTS" id="PR00738">
    <property type="entry name" value="GLHYDRLASE20"/>
</dbReference>
<feature type="active site" description="Proton donor" evidence="6">
    <location>
        <position position="243"/>
    </location>
</feature>
<comment type="catalytic activity">
    <reaction evidence="1">
        <text>Hydrolysis of terminal non-reducing N-acetyl-D-hexosamine residues in N-acetyl-beta-D-hexosaminides.</text>
        <dbReference type="EC" id="3.2.1.52"/>
    </reaction>
</comment>
<dbReference type="PANTHER" id="PTHR22600">
    <property type="entry name" value="BETA-HEXOSAMINIDASE"/>
    <property type="match status" value="1"/>
</dbReference>
<dbReference type="PANTHER" id="PTHR22600:SF57">
    <property type="entry name" value="BETA-N-ACETYLHEXOSAMINIDASE"/>
    <property type="match status" value="1"/>
</dbReference>
<dbReference type="GO" id="GO:0004563">
    <property type="term" value="F:beta-N-acetylhexosaminidase activity"/>
    <property type="evidence" value="ECO:0007669"/>
    <property type="project" value="UniProtKB-EC"/>
</dbReference>
<name>A0A367FT05_9ACTN</name>
<dbReference type="Gene3D" id="3.30.379.10">
    <property type="entry name" value="Chitobiase/beta-hexosaminidase domain 2-like"/>
    <property type="match status" value="1"/>
</dbReference>
<evidence type="ECO:0000256" key="1">
    <source>
        <dbReference type="ARBA" id="ARBA00001231"/>
    </source>
</evidence>
<protein>
    <recommendedName>
        <fullName evidence="3">beta-N-acetylhexosaminidase</fullName>
        <ecNumber evidence="3">3.2.1.52</ecNumber>
    </recommendedName>
</protein>
<dbReference type="GO" id="GO:0030203">
    <property type="term" value="P:glycosaminoglycan metabolic process"/>
    <property type="evidence" value="ECO:0007669"/>
    <property type="project" value="TreeGrafter"/>
</dbReference>
<dbReference type="OrthoDB" id="9763537at2"/>
<reference evidence="9 10" key="1">
    <citation type="submission" date="2018-06" db="EMBL/GenBank/DDBJ databases">
        <title>Sphaerisporangium craniellae sp. nov., isolated from a marine sponge in the South China Sea.</title>
        <authorList>
            <person name="Li L."/>
        </authorList>
    </citation>
    <scope>NUCLEOTIDE SEQUENCE [LARGE SCALE GENOMIC DNA]</scope>
    <source>
        <strain evidence="9 10">CCTCC AA 208026</strain>
    </source>
</reference>
<sequence length="428" mass="48288">MIIPRPRELAVLGDSLAFHPDLVRFTPEDPSLGEEGYRLDVGPSGIRLTPGGRAGRFYGLQTLAQFGSAVPYGTIEDRPRFGWRGVMLDVARHFMPKEFVLRLIDLLAEHKLNILHLHLTDDQGWRLEIERYPRLTEVGGTRGGAVTPRFYTREDVREIVAYAAERFVTIVPEIEMPGHAQAAIAAYPELGNEPDRRLEVWSEWGISEHVYNLEESTIEFCQAVLDEVVELFPGPYVHVGGDECPPAEWERSARAKRRMAELGLSGPSEACAWFIGRMAEHLQRRGRRLICWDEPDREPTPGTTVMVWRDEQVGVDRTDIILTPHTRTFLDYYPSDAPGQPLAQPNVLTLADTYGFTPDPAARGVQCQLWTEYMPSPEQVEYMAFPRLCAFAEVAWGSSGDYPDFLQRLDPHLARLTAQGVRIGPLVP</sequence>
<dbReference type="SUPFAM" id="SSF51445">
    <property type="entry name" value="(Trans)glycosidases"/>
    <property type="match status" value="1"/>
</dbReference>
<dbReference type="Pfam" id="PF02838">
    <property type="entry name" value="Glyco_hydro_20b"/>
    <property type="match status" value="1"/>
</dbReference>
<comment type="caution">
    <text evidence="9">The sequence shown here is derived from an EMBL/GenBank/DDBJ whole genome shotgun (WGS) entry which is preliminary data.</text>
</comment>
<dbReference type="SUPFAM" id="SSF55545">
    <property type="entry name" value="beta-N-acetylhexosaminidase-like domain"/>
    <property type="match status" value="1"/>
</dbReference>
<evidence type="ECO:0000256" key="5">
    <source>
        <dbReference type="ARBA" id="ARBA00023295"/>
    </source>
</evidence>
<dbReference type="InterPro" id="IPR029018">
    <property type="entry name" value="Hex-like_dom2"/>
</dbReference>
<dbReference type="AlphaFoldDB" id="A0A367FT05"/>
<dbReference type="InterPro" id="IPR017853">
    <property type="entry name" value="GH"/>
</dbReference>
<evidence type="ECO:0000259" key="7">
    <source>
        <dbReference type="Pfam" id="PF00728"/>
    </source>
</evidence>
<evidence type="ECO:0000256" key="4">
    <source>
        <dbReference type="ARBA" id="ARBA00022801"/>
    </source>
</evidence>
<feature type="domain" description="Glycoside hydrolase family 20 catalytic" evidence="7">
    <location>
        <begin position="81"/>
        <end position="397"/>
    </location>
</feature>
<evidence type="ECO:0000313" key="9">
    <source>
        <dbReference type="EMBL" id="RCG32830.1"/>
    </source>
</evidence>
<dbReference type="GO" id="GO:0005975">
    <property type="term" value="P:carbohydrate metabolic process"/>
    <property type="evidence" value="ECO:0007669"/>
    <property type="project" value="InterPro"/>
</dbReference>
<gene>
    <name evidence="9" type="ORF">DQ384_05020</name>
</gene>
<keyword evidence="5" id="KW-0326">Glycosidase</keyword>
<evidence type="ECO:0000259" key="8">
    <source>
        <dbReference type="Pfam" id="PF02838"/>
    </source>
</evidence>
<dbReference type="Proteomes" id="UP000253094">
    <property type="component" value="Unassembled WGS sequence"/>
</dbReference>
<evidence type="ECO:0000256" key="3">
    <source>
        <dbReference type="ARBA" id="ARBA00012663"/>
    </source>
</evidence>
<dbReference type="Gene3D" id="3.20.20.80">
    <property type="entry name" value="Glycosidases"/>
    <property type="match status" value="1"/>
</dbReference>
<feature type="domain" description="Beta-hexosaminidase bacterial type N-terminal" evidence="8">
    <location>
        <begin position="28"/>
        <end position="77"/>
    </location>
</feature>
<dbReference type="Pfam" id="PF00728">
    <property type="entry name" value="Glyco_hydro_20"/>
    <property type="match status" value="1"/>
</dbReference>
<proteinExistence type="inferred from homology"/>
<dbReference type="RefSeq" id="WP_114027463.1">
    <property type="nucleotide sequence ID" value="NZ_QOIL01000002.1"/>
</dbReference>
<organism evidence="9 10">
    <name type="scientific">Sphaerisporangium album</name>
    <dbReference type="NCBI Taxonomy" id="509200"/>
    <lineage>
        <taxon>Bacteria</taxon>
        <taxon>Bacillati</taxon>
        <taxon>Actinomycetota</taxon>
        <taxon>Actinomycetes</taxon>
        <taxon>Streptosporangiales</taxon>
        <taxon>Streptosporangiaceae</taxon>
        <taxon>Sphaerisporangium</taxon>
    </lineage>
</organism>
<keyword evidence="10" id="KW-1185">Reference proteome</keyword>
<dbReference type="EMBL" id="QOIL01000002">
    <property type="protein sequence ID" value="RCG32830.1"/>
    <property type="molecule type" value="Genomic_DNA"/>
</dbReference>
<evidence type="ECO:0000256" key="2">
    <source>
        <dbReference type="ARBA" id="ARBA00006285"/>
    </source>
</evidence>
<dbReference type="InterPro" id="IPR015882">
    <property type="entry name" value="HEX_bac_N"/>
</dbReference>
<comment type="similarity">
    <text evidence="2">Belongs to the glycosyl hydrolase 20 family.</text>
</comment>
<evidence type="ECO:0000256" key="6">
    <source>
        <dbReference type="PIRSR" id="PIRSR625705-1"/>
    </source>
</evidence>
<dbReference type="InterPro" id="IPR025705">
    <property type="entry name" value="Beta_hexosaminidase_sua/sub"/>
</dbReference>
<accession>A0A367FT05</accession>
<keyword evidence="4" id="KW-0378">Hydrolase</keyword>
<dbReference type="CDD" id="cd06563">
    <property type="entry name" value="GH20_chitobiase-like"/>
    <property type="match status" value="1"/>
</dbReference>
<dbReference type="EC" id="3.2.1.52" evidence="3"/>
<evidence type="ECO:0000313" key="10">
    <source>
        <dbReference type="Proteomes" id="UP000253094"/>
    </source>
</evidence>
<dbReference type="InterPro" id="IPR015883">
    <property type="entry name" value="Glyco_hydro_20_cat"/>
</dbReference>